<keyword evidence="1" id="KW-1133">Transmembrane helix</keyword>
<feature type="transmembrane region" description="Helical" evidence="1">
    <location>
        <begin position="381"/>
        <end position="401"/>
    </location>
</feature>
<dbReference type="eggNOG" id="COG2610">
    <property type="taxonomic scope" value="Bacteria"/>
</dbReference>
<evidence type="ECO:0000256" key="1">
    <source>
        <dbReference type="SAM" id="Phobius"/>
    </source>
</evidence>
<keyword evidence="3" id="KW-1185">Reference proteome</keyword>
<feature type="transmembrane region" description="Helical" evidence="1">
    <location>
        <begin position="253"/>
        <end position="270"/>
    </location>
</feature>
<accession>V6M7U0</accession>
<organism evidence="2 3">
    <name type="scientific">Brevibacillus panacihumi W25</name>
    <dbReference type="NCBI Taxonomy" id="1408254"/>
    <lineage>
        <taxon>Bacteria</taxon>
        <taxon>Bacillati</taxon>
        <taxon>Bacillota</taxon>
        <taxon>Bacilli</taxon>
        <taxon>Bacillales</taxon>
        <taxon>Paenibacillaceae</taxon>
        <taxon>Brevibacillus</taxon>
    </lineage>
</organism>
<feature type="transmembrane region" description="Helical" evidence="1">
    <location>
        <begin position="327"/>
        <end position="346"/>
    </location>
</feature>
<keyword evidence="1" id="KW-0812">Transmembrane</keyword>
<dbReference type="EMBL" id="AYJU01000016">
    <property type="protein sequence ID" value="EST54626.1"/>
    <property type="molecule type" value="Genomic_DNA"/>
</dbReference>
<protein>
    <submittedName>
        <fullName evidence="2">Transporter</fullName>
    </submittedName>
</protein>
<dbReference type="GO" id="GO:0005886">
    <property type="term" value="C:plasma membrane"/>
    <property type="evidence" value="ECO:0007669"/>
    <property type="project" value="TreeGrafter"/>
</dbReference>
<dbReference type="PANTHER" id="PTHR30354:SF7">
    <property type="entry name" value="BLL7963 PROTEIN"/>
    <property type="match status" value="1"/>
</dbReference>
<feature type="transmembrane region" description="Helical" evidence="1">
    <location>
        <begin position="85"/>
        <end position="106"/>
    </location>
</feature>
<comment type="caution">
    <text evidence="2">The sequence shown here is derived from an EMBL/GenBank/DDBJ whole genome shotgun (WGS) entry which is preliminary data.</text>
</comment>
<gene>
    <name evidence="2" type="ORF">T458_14580</name>
</gene>
<dbReference type="GO" id="GO:0015128">
    <property type="term" value="F:gluconate transmembrane transporter activity"/>
    <property type="evidence" value="ECO:0007669"/>
    <property type="project" value="InterPro"/>
</dbReference>
<dbReference type="STRING" id="1408254.T458_14580"/>
<feature type="transmembrane region" description="Helical" evidence="1">
    <location>
        <begin position="197"/>
        <end position="218"/>
    </location>
</feature>
<dbReference type="HOGENOM" id="CLU_042638_1_1_9"/>
<keyword evidence="1" id="KW-0472">Membrane</keyword>
<feature type="transmembrane region" description="Helical" evidence="1">
    <location>
        <begin position="118"/>
        <end position="147"/>
    </location>
</feature>
<feature type="transmembrane region" description="Helical" evidence="1">
    <location>
        <begin position="20"/>
        <end position="39"/>
    </location>
</feature>
<evidence type="ECO:0000313" key="3">
    <source>
        <dbReference type="Proteomes" id="UP000017973"/>
    </source>
</evidence>
<feature type="transmembrane region" description="Helical" evidence="1">
    <location>
        <begin position="45"/>
        <end position="64"/>
    </location>
</feature>
<sequence>MEKTSGPPELERAERKGHCMFIEVFSILLALGLLMFFAYRGYPVIIFAPIFTLLAVVMSGIALLPSYTETFMVNAANYVKSFFPIFLLGAVFGKVMEMSGAASSIAHHIVKALGSNRAILAVVLACSILTYGGVSLFVVAFAVYPFAAAIFREANIPKRLIPGAIALGAFTYTMDALPGTPQIQNIIPTTYFGTDAYAAPLVGIIGAIMVFAAGMYWLERRRKQAAAAGEGYGEGHINEPELQSNQNQSYMNIWLAILPLAIVLAGNFLFSRSGLSVEGWYDAKMLEESFKIANVKTVSSSWALILALGLGIIAAMLINAREVKNKLAAGLSTAAAGALLAIFNTASEVGFGNVVKTLPGFTVIKEWIVGASNNPLVSEAIAVNVLAGVTGSASGGLSIALEVMGKQYLEMANALGISPELLHRIASMASGGMDTLPHNGAVITLLAITGLTHRTSYKDIFAITVVKTLAVFILAFGASLFM</sequence>
<dbReference type="PANTHER" id="PTHR30354">
    <property type="entry name" value="GNT FAMILY GLUCONATE TRANSPORTER"/>
    <property type="match status" value="1"/>
</dbReference>
<name>V6M7U0_9BACL</name>
<dbReference type="Proteomes" id="UP000017973">
    <property type="component" value="Unassembled WGS sequence"/>
</dbReference>
<evidence type="ECO:0000313" key="2">
    <source>
        <dbReference type="EMBL" id="EST54626.1"/>
    </source>
</evidence>
<dbReference type="InterPro" id="IPR003474">
    <property type="entry name" value="Glcn_transporter"/>
</dbReference>
<reference evidence="2 3" key="1">
    <citation type="journal article" date="2014" name="Genome Announc.">
        <title>Draft Genome Sequence of Brevibacillus panacihumi Strain W25, a Halotolerant Hydrocarbon-Degrading Bacterium.</title>
        <authorList>
            <person name="Wang X."/>
            <person name="Jin D."/>
            <person name="Zhou L."/>
            <person name="Wu L."/>
            <person name="An W."/>
            <person name="Chen Y."/>
            <person name="Zhao L."/>
        </authorList>
    </citation>
    <scope>NUCLEOTIDE SEQUENCE [LARGE SCALE GENOMIC DNA]</scope>
    <source>
        <strain evidence="2 3">W25</strain>
    </source>
</reference>
<dbReference type="Pfam" id="PF02447">
    <property type="entry name" value="GntP_permease"/>
    <property type="match status" value="1"/>
</dbReference>
<proteinExistence type="predicted"/>
<feature type="transmembrane region" description="Helical" evidence="1">
    <location>
        <begin position="460"/>
        <end position="481"/>
    </location>
</feature>
<feature type="transmembrane region" description="Helical" evidence="1">
    <location>
        <begin position="301"/>
        <end position="320"/>
    </location>
</feature>
<dbReference type="AlphaFoldDB" id="V6M7U0"/>
<dbReference type="PATRIC" id="fig|1408254.3.peg.2851"/>